<accession>A0A9P4TRN8</accession>
<evidence type="ECO:0000259" key="2">
    <source>
        <dbReference type="PROSITE" id="PS50003"/>
    </source>
</evidence>
<reference evidence="4" key="1">
    <citation type="journal article" date="2020" name="Stud. Mycol.">
        <title>101 Dothideomycetes genomes: A test case for predicting lifestyles and emergence of pathogens.</title>
        <authorList>
            <person name="Haridas S."/>
            <person name="Albert R."/>
            <person name="Binder M."/>
            <person name="Bloem J."/>
            <person name="LaButti K."/>
            <person name="Salamov A."/>
            <person name="Andreopoulos B."/>
            <person name="Baker S."/>
            <person name="Barry K."/>
            <person name="Bills G."/>
            <person name="Bluhm B."/>
            <person name="Cannon C."/>
            <person name="Castanera R."/>
            <person name="Culley D."/>
            <person name="Daum C."/>
            <person name="Ezra D."/>
            <person name="Gonzalez J."/>
            <person name="Henrissat B."/>
            <person name="Kuo A."/>
            <person name="Liang C."/>
            <person name="Lipzen A."/>
            <person name="Lutzoni F."/>
            <person name="Magnuson J."/>
            <person name="Mondo S."/>
            <person name="Nolan M."/>
            <person name="Ohm R."/>
            <person name="Pangilinan J."/>
            <person name="Park H.-J."/>
            <person name="Ramirez L."/>
            <person name="Alfaro M."/>
            <person name="Sun H."/>
            <person name="Tritt A."/>
            <person name="Yoshinaga Y."/>
            <person name="Zwiers L.-H."/>
            <person name="Turgeon B."/>
            <person name="Goodwin S."/>
            <person name="Spatafora J."/>
            <person name="Crous P."/>
            <person name="Grigoriev I."/>
        </authorList>
    </citation>
    <scope>NUCLEOTIDE SEQUENCE [LARGE SCALE GENOMIC DNA]</scope>
    <source>
        <strain evidence="4">CBS 304.66</strain>
    </source>
</reference>
<feature type="compositionally biased region" description="Low complexity" evidence="1">
    <location>
        <begin position="361"/>
        <end position="376"/>
    </location>
</feature>
<keyword evidence="4" id="KW-1185">Reference proteome</keyword>
<comment type="caution">
    <text evidence="3">The sequence shown here is derived from an EMBL/GenBank/DDBJ whole genome shotgun (WGS) entry which is preliminary data.</text>
</comment>
<feature type="region of interest" description="Disordered" evidence="1">
    <location>
        <begin position="303"/>
        <end position="385"/>
    </location>
</feature>
<dbReference type="InterPro" id="IPR011993">
    <property type="entry name" value="PH-like_dom_sf"/>
</dbReference>
<dbReference type="SUPFAM" id="SSF50729">
    <property type="entry name" value="PH domain-like"/>
    <property type="match status" value="1"/>
</dbReference>
<dbReference type="SMART" id="SM00233">
    <property type="entry name" value="PH"/>
    <property type="match status" value="1"/>
</dbReference>
<name>A0A9P4TRN8_9PLEO</name>
<feature type="compositionally biased region" description="Basic and acidic residues" evidence="1">
    <location>
        <begin position="346"/>
        <end position="360"/>
    </location>
</feature>
<sequence length="551" mass="60380">MSGTNADTPAESPPSATSRTTTRSNNGSNSQSSDRSAPTYGYHNTFHTHTTPALEDHPPSYAVAINKKTLSRLEAQAQAEQAALRDALPEYSCSVEIGGVLGLKQELASPFQVAGHREWSDAYVLLRGTQLSIYRLKSPHLLSKKRTPGPGRLVKTYSLQHAEVGVAGDFKKSVLIPRSPFAHLVPVAARAKLFETDPHLFEPIREFVIRLRLETEQFLLCMSTQEEMLTWVEKLCAAIDISPPIEDRSEPRYRSLPRRSRRQRLLEGSRINSNIENLSNLEAGRRIIAEQERIIRALYPHLAGSNTSEHPHDSAEHGHPHAGGDPETDDLDPEDARFPTAASRSGSRDGNAHTEAHDRPSSSATSSSTDPKSTPPYRHSPSQALRYRRRCAPVLLACSPRVSDVVYSGGHRMRILVKNKILVEFTSHPPRYDAHNFSKTEKSRPMLAPKAAPAIAQQERPASPARGISDDSIANSLHESFGYDLSSASSAQNGEEIRFVPSSEPPSPTVPTRSKADAAHRIVTMGKNRTSEEATRDSGLNAVALGVGLIV</sequence>
<evidence type="ECO:0000313" key="4">
    <source>
        <dbReference type="Proteomes" id="UP000800093"/>
    </source>
</evidence>
<feature type="compositionally biased region" description="Low complexity" evidence="1">
    <location>
        <begin position="8"/>
        <end position="37"/>
    </location>
</feature>
<feature type="region of interest" description="Disordered" evidence="1">
    <location>
        <begin position="434"/>
        <end position="471"/>
    </location>
</feature>
<dbReference type="Gene3D" id="2.30.29.30">
    <property type="entry name" value="Pleckstrin-homology domain (PH domain)/Phosphotyrosine-binding domain (PTB)"/>
    <property type="match status" value="1"/>
</dbReference>
<feature type="compositionally biased region" description="Basic and acidic residues" evidence="1">
    <location>
        <begin position="434"/>
        <end position="444"/>
    </location>
</feature>
<organism evidence="3 4">
    <name type="scientific">Lojkania enalia</name>
    <dbReference type="NCBI Taxonomy" id="147567"/>
    <lineage>
        <taxon>Eukaryota</taxon>
        <taxon>Fungi</taxon>
        <taxon>Dikarya</taxon>
        <taxon>Ascomycota</taxon>
        <taxon>Pezizomycotina</taxon>
        <taxon>Dothideomycetes</taxon>
        <taxon>Pleosporomycetidae</taxon>
        <taxon>Pleosporales</taxon>
        <taxon>Pleosporales incertae sedis</taxon>
        <taxon>Lojkania</taxon>
    </lineage>
</organism>
<dbReference type="PROSITE" id="PS50003">
    <property type="entry name" value="PH_DOMAIN"/>
    <property type="match status" value="1"/>
</dbReference>
<evidence type="ECO:0000313" key="3">
    <source>
        <dbReference type="EMBL" id="KAF2271147.1"/>
    </source>
</evidence>
<feature type="domain" description="PH" evidence="2">
    <location>
        <begin position="94"/>
        <end position="240"/>
    </location>
</feature>
<dbReference type="OrthoDB" id="5865767at2759"/>
<feature type="region of interest" description="Disordered" evidence="1">
    <location>
        <begin position="1"/>
        <end position="59"/>
    </location>
</feature>
<dbReference type="InterPro" id="IPR001849">
    <property type="entry name" value="PH_domain"/>
</dbReference>
<gene>
    <name evidence="3" type="ORF">CC78DRAFT_12881</name>
</gene>
<dbReference type="PANTHER" id="PTHR37283">
    <property type="entry name" value="PH DOMAIN-CONTAINING PROTEIN YHR131C"/>
    <property type="match status" value="1"/>
</dbReference>
<dbReference type="Proteomes" id="UP000800093">
    <property type="component" value="Unassembled WGS sequence"/>
</dbReference>
<proteinExistence type="predicted"/>
<protein>
    <recommendedName>
        <fullName evidence="2">PH domain-containing protein</fullName>
    </recommendedName>
</protein>
<dbReference type="EMBL" id="ML986578">
    <property type="protein sequence ID" value="KAF2271147.1"/>
    <property type="molecule type" value="Genomic_DNA"/>
</dbReference>
<dbReference type="PANTHER" id="PTHR37283:SF1">
    <property type="entry name" value="PH DOMAIN-CONTAINING PROTEIN YHR131C"/>
    <property type="match status" value="1"/>
</dbReference>
<dbReference type="Pfam" id="PF00169">
    <property type="entry name" value="PH"/>
    <property type="match status" value="1"/>
</dbReference>
<feature type="compositionally biased region" description="Basic and acidic residues" evidence="1">
    <location>
        <begin position="309"/>
        <end position="324"/>
    </location>
</feature>
<dbReference type="AlphaFoldDB" id="A0A9P4TRN8"/>
<feature type="region of interest" description="Disordered" evidence="1">
    <location>
        <begin position="498"/>
        <end position="520"/>
    </location>
</feature>
<evidence type="ECO:0000256" key="1">
    <source>
        <dbReference type="SAM" id="MobiDB-lite"/>
    </source>
</evidence>